<evidence type="ECO:0000313" key="1">
    <source>
        <dbReference type="EMBL" id="THH30204.1"/>
    </source>
</evidence>
<keyword evidence="2" id="KW-1185">Reference proteome</keyword>
<reference evidence="1 2" key="1">
    <citation type="submission" date="2019-02" db="EMBL/GenBank/DDBJ databases">
        <title>Genome sequencing of the rare red list fungi Antrodiella citrinella (Flaviporus citrinellus).</title>
        <authorList>
            <person name="Buettner E."/>
            <person name="Kellner H."/>
        </authorList>
    </citation>
    <scope>NUCLEOTIDE SEQUENCE [LARGE SCALE GENOMIC DNA]</scope>
    <source>
        <strain evidence="1 2">DSM 108506</strain>
    </source>
</reference>
<sequence length="283" mass="31658">MCAFPKLRDIHMHGVITTQPHPRIELPQLYPPHHVESIRIHGDDRLPADGFYSDLLLAEMPPFARSMRSLTTLHFHFGGNSGPVLQELTKIVFPSEPNAIRHLEFYFPICQGYSPIALASCNRFIVDNLNMSVFTELRTFHVRGLNKADLTLAVVSALNSVHLDQIVLGIASSGLDSSSDYALVDKCIADIEKFSKLSDVHVFAYDVVSEDSTGITRKVQSLFTKVMERGFLRTSLVDDPDKQCELYTSSHAQQLIVSEIDFILKSGLVIERFTCLLLSALLI</sequence>
<name>A0A4S4MV40_9APHY</name>
<dbReference type="AlphaFoldDB" id="A0A4S4MV40"/>
<protein>
    <submittedName>
        <fullName evidence="1">Uncharacterized protein</fullName>
    </submittedName>
</protein>
<gene>
    <name evidence="1" type="ORF">EUX98_g3994</name>
</gene>
<dbReference type="EMBL" id="SGPM01000090">
    <property type="protein sequence ID" value="THH30204.1"/>
    <property type="molecule type" value="Genomic_DNA"/>
</dbReference>
<accession>A0A4S4MV40</accession>
<proteinExistence type="predicted"/>
<dbReference type="OrthoDB" id="3206101at2759"/>
<dbReference type="Proteomes" id="UP000308730">
    <property type="component" value="Unassembled WGS sequence"/>
</dbReference>
<comment type="caution">
    <text evidence="1">The sequence shown here is derived from an EMBL/GenBank/DDBJ whole genome shotgun (WGS) entry which is preliminary data.</text>
</comment>
<organism evidence="1 2">
    <name type="scientific">Antrodiella citrinella</name>
    <dbReference type="NCBI Taxonomy" id="2447956"/>
    <lineage>
        <taxon>Eukaryota</taxon>
        <taxon>Fungi</taxon>
        <taxon>Dikarya</taxon>
        <taxon>Basidiomycota</taxon>
        <taxon>Agaricomycotina</taxon>
        <taxon>Agaricomycetes</taxon>
        <taxon>Polyporales</taxon>
        <taxon>Steccherinaceae</taxon>
        <taxon>Antrodiella</taxon>
    </lineage>
</organism>
<evidence type="ECO:0000313" key="2">
    <source>
        <dbReference type="Proteomes" id="UP000308730"/>
    </source>
</evidence>